<organism evidence="2">
    <name type="scientific">Laccaria bicolor (strain S238N-H82 / ATCC MYA-4686)</name>
    <name type="common">Bicoloured deceiver</name>
    <name type="synonym">Laccaria laccata var. bicolor</name>
    <dbReference type="NCBI Taxonomy" id="486041"/>
    <lineage>
        <taxon>Eukaryota</taxon>
        <taxon>Fungi</taxon>
        <taxon>Dikarya</taxon>
        <taxon>Basidiomycota</taxon>
        <taxon>Agaricomycotina</taxon>
        <taxon>Agaricomycetes</taxon>
        <taxon>Agaricomycetidae</taxon>
        <taxon>Agaricales</taxon>
        <taxon>Agaricineae</taxon>
        <taxon>Hydnangiaceae</taxon>
        <taxon>Laccaria</taxon>
    </lineage>
</organism>
<accession>B0D2N4</accession>
<dbReference type="RefSeq" id="XP_001878427.1">
    <property type="nucleotide sequence ID" value="XM_001878392.1"/>
</dbReference>
<keyword evidence="2" id="KW-1185">Reference proteome</keyword>
<dbReference type="EMBL" id="DS547096">
    <property type="protein sequence ID" value="EDR11126.1"/>
    <property type="molecule type" value="Genomic_DNA"/>
</dbReference>
<dbReference type="AlphaFoldDB" id="B0D2N4"/>
<evidence type="ECO:0000313" key="1">
    <source>
        <dbReference type="EMBL" id="EDR11126.1"/>
    </source>
</evidence>
<dbReference type="KEGG" id="lbc:LACBIDRAFT_315569"/>
<dbReference type="GeneID" id="6073828"/>
<name>B0D2N4_LACBS</name>
<evidence type="ECO:0000313" key="2">
    <source>
        <dbReference type="Proteomes" id="UP000001194"/>
    </source>
</evidence>
<sequence length="71" mass="7802">MGTLFSPEWSLSLLNSINAINAVILHSITVRGHCSMSARSDKCMDCRLCFSPTSVTEIEVPAKKNGTFVER</sequence>
<reference evidence="1 2" key="1">
    <citation type="journal article" date="2008" name="Nature">
        <title>The genome of Laccaria bicolor provides insights into mycorrhizal symbiosis.</title>
        <authorList>
            <person name="Martin F."/>
            <person name="Aerts A."/>
            <person name="Ahren D."/>
            <person name="Brun A."/>
            <person name="Danchin E.G.J."/>
            <person name="Duchaussoy F."/>
            <person name="Gibon J."/>
            <person name="Kohler A."/>
            <person name="Lindquist E."/>
            <person name="Pereda V."/>
            <person name="Salamov A."/>
            <person name="Shapiro H.J."/>
            <person name="Wuyts J."/>
            <person name="Blaudez D."/>
            <person name="Buee M."/>
            <person name="Brokstein P."/>
            <person name="Canbaeck B."/>
            <person name="Cohen D."/>
            <person name="Courty P.E."/>
            <person name="Coutinho P.M."/>
            <person name="Delaruelle C."/>
            <person name="Detter J.C."/>
            <person name="Deveau A."/>
            <person name="DiFazio S."/>
            <person name="Duplessis S."/>
            <person name="Fraissinet-Tachet L."/>
            <person name="Lucic E."/>
            <person name="Frey-Klett P."/>
            <person name="Fourrey C."/>
            <person name="Feussner I."/>
            <person name="Gay G."/>
            <person name="Grimwood J."/>
            <person name="Hoegger P.J."/>
            <person name="Jain P."/>
            <person name="Kilaru S."/>
            <person name="Labbe J."/>
            <person name="Lin Y.C."/>
            <person name="Legue V."/>
            <person name="Le Tacon F."/>
            <person name="Marmeisse R."/>
            <person name="Melayah D."/>
            <person name="Montanini B."/>
            <person name="Muratet M."/>
            <person name="Nehls U."/>
            <person name="Niculita-Hirzel H."/>
            <person name="Oudot-Le Secq M.P."/>
            <person name="Peter M."/>
            <person name="Quesneville H."/>
            <person name="Rajashekar B."/>
            <person name="Reich M."/>
            <person name="Rouhier N."/>
            <person name="Schmutz J."/>
            <person name="Yin T."/>
            <person name="Chalot M."/>
            <person name="Henrissat B."/>
            <person name="Kuees U."/>
            <person name="Lucas S."/>
            <person name="Van de Peer Y."/>
            <person name="Podila G.K."/>
            <person name="Polle A."/>
            <person name="Pukkila P.J."/>
            <person name="Richardson P.M."/>
            <person name="Rouze P."/>
            <person name="Sanders I.R."/>
            <person name="Stajich J.E."/>
            <person name="Tunlid A."/>
            <person name="Tuskan G."/>
            <person name="Grigoriev I.V."/>
        </authorList>
    </citation>
    <scope>NUCLEOTIDE SEQUENCE [LARGE SCALE GENOMIC DNA]</scope>
    <source>
        <strain evidence="2">S238N-H82 / ATCC MYA-4686</strain>
    </source>
</reference>
<dbReference type="InParanoid" id="B0D2N4"/>
<dbReference type="HOGENOM" id="CLU_2740460_0_0_1"/>
<proteinExistence type="predicted"/>
<dbReference type="Proteomes" id="UP000001194">
    <property type="component" value="Unassembled WGS sequence"/>
</dbReference>
<gene>
    <name evidence="1" type="ORF">LACBIDRAFT_315569</name>
</gene>
<protein>
    <submittedName>
        <fullName evidence="1">Predicted protein</fullName>
    </submittedName>
</protein>